<dbReference type="GO" id="GO:0044571">
    <property type="term" value="P:[2Fe-2S] cluster assembly"/>
    <property type="evidence" value="ECO:0007669"/>
    <property type="project" value="InterPro"/>
</dbReference>
<dbReference type="GO" id="GO:0051087">
    <property type="term" value="F:protein-folding chaperone binding"/>
    <property type="evidence" value="ECO:0007669"/>
    <property type="project" value="InterPro"/>
</dbReference>
<dbReference type="AlphaFoldDB" id="A0A0D2PLM3"/>
<dbReference type="STRING" id="945553.A0A0D2PLM3"/>
<dbReference type="OrthoDB" id="448954at2759"/>
<dbReference type="GO" id="GO:0005739">
    <property type="term" value="C:mitochondrion"/>
    <property type="evidence" value="ECO:0007669"/>
    <property type="project" value="TreeGrafter"/>
</dbReference>
<dbReference type="InterPro" id="IPR036869">
    <property type="entry name" value="J_dom_sf"/>
</dbReference>
<evidence type="ECO:0000313" key="5">
    <source>
        <dbReference type="Proteomes" id="UP000054270"/>
    </source>
</evidence>
<proteinExistence type="inferred from homology"/>
<reference evidence="5" key="1">
    <citation type="submission" date="2014-04" db="EMBL/GenBank/DDBJ databases">
        <title>Evolutionary Origins and Diversification of the Mycorrhizal Mutualists.</title>
        <authorList>
            <consortium name="DOE Joint Genome Institute"/>
            <consortium name="Mycorrhizal Genomics Consortium"/>
            <person name="Kohler A."/>
            <person name="Kuo A."/>
            <person name="Nagy L.G."/>
            <person name="Floudas D."/>
            <person name="Copeland A."/>
            <person name="Barry K.W."/>
            <person name="Cichocki N."/>
            <person name="Veneault-Fourrey C."/>
            <person name="LaButti K."/>
            <person name="Lindquist E.A."/>
            <person name="Lipzen A."/>
            <person name="Lundell T."/>
            <person name="Morin E."/>
            <person name="Murat C."/>
            <person name="Riley R."/>
            <person name="Ohm R."/>
            <person name="Sun H."/>
            <person name="Tunlid A."/>
            <person name="Henrissat B."/>
            <person name="Grigoriev I.V."/>
            <person name="Hibbett D.S."/>
            <person name="Martin F."/>
        </authorList>
    </citation>
    <scope>NUCLEOTIDE SEQUENCE [LARGE SCALE GENOMIC DNA]</scope>
    <source>
        <strain evidence="5">FD-334 SS-4</strain>
    </source>
</reference>
<feature type="domain" description="J" evidence="3">
    <location>
        <begin position="70"/>
        <end position="138"/>
    </location>
</feature>
<dbReference type="SUPFAM" id="SSF46565">
    <property type="entry name" value="Chaperone J-domain"/>
    <property type="match status" value="1"/>
</dbReference>
<dbReference type="Gene3D" id="1.10.287.110">
    <property type="entry name" value="DnaJ domain"/>
    <property type="match status" value="1"/>
</dbReference>
<name>A0A0D2PLM3_HYPSF</name>
<protein>
    <recommendedName>
        <fullName evidence="3">J domain-containing protein</fullName>
    </recommendedName>
</protein>
<evidence type="ECO:0000313" key="4">
    <source>
        <dbReference type="EMBL" id="KJA29236.1"/>
    </source>
</evidence>
<gene>
    <name evidence="4" type="ORF">HYPSUDRAFT_61266</name>
</gene>
<organism evidence="4 5">
    <name type="scientific">Hypholoma sublateritium (strain FD-334 SS-4)</name>
    <dbReference type="NCBI Taxonomy" id="945553"/>
    <lineage>
        <taxon>Eukaryota</taxon>
        <taxon>Fungi</taxon>
        <taxon>Dikarya</taxon>
        <taxon>Basidiomycota</taxon>
        <taxon>Agaricomycotina</taxon>
        <taxon>Agaricomycetes</taxon>
        <taxon>Agaricomycetidae</taxon>
        <taxon>Agaricales</taxon>
        <taxon>Agaricineae</taxon>
        <taxon>Strophariaceae</taxon>
        <taxon>Hypholoma</taxon>
    </lineage>
</organism>
<sequence>MSFFRTISTARPRPRCALPHHRPPPSTPRARGLFTTRPTAIPCASCGRPLPTNLPACTSCWTIRALPAGTTHHELFGLPAAPNPFDVDAALLKRRFLAAQSSCHPDAWATKSATDGELAHALSSRLNEAYQTLLHPLARAEYILAQHGQAVAEGDQVEDQEFMMEVMEAREAIEEATPADVDAIEELLARNQAHTSATTAEIRDLAARQAWGPMKAAAVRLRYLHGIARAGQQWVDNV</sequence>
<dbReference type="InterPro" id="IPR004640">
    <property type="entry name" value="HscB"/>
</dbReference>
<dbReference type="CDD" id="cd06257">
    <property type="entry name" value="DnaJ"/>
    <property type="match status" value="1"/>
</dbReference>
<dbReference type="NCBIfam" id="TIGR00714">
    <property type="entry name" value="hscB"/>
    <property type="match status" value="1"/>
</dbReference>
<evidence type="ECO:0000259" key="3">
    <source>
        <dbReference type="SMART" id="SM00271"/>
    </source>
</evidence>
<dbReference type="GO" id="GO:0051259">
    <property type="term" value="P:protein complex oligomerization"/>
    <property type="evidence" value="ECO:0007669"/>
    <property type="project" value="InterPro"/>
</dbReference>
<dbReference type="InterPro" id="IPR036386">
    <property type="entry name" value="HscB_C_sf"/>
</dbReference>
<dbReference type="OMA" id="CRCIQPV"/>
<dbReference type="InterPro" id="IPR001623">
    <property type="entry name" value="DnaJ_domain"/>
</dbReference>
<keyword evidence="2" id="KW-0143">Chaperone</keyword>
<comment type="similarity">
    <text evidence="1">Belongs to the HscB family.</text>
</comment>
<dbReference type="GO" id="GO:0001671">
    <property type="term" value="F:ATPase activator activity"/>
    <property type="evidence" value="ECO:0007669"/>
    <property type="project" value="InterPro"/>
</dbReference>
<dbReference type="SMART" id="SM00271">
    <property type="entry name" value="DnaJ"/>
    <property type="match status" value="1"/>
</dbReference>
<dbReference type="InterPro" id="IPR009073">
    <property type="entry name" value="HscB_oligo_C"/>
</dbReference>
<evidence type="ECO:0000256" key="2">
    <source>
        <dbReference type="ARBA" id="ARBA00023186"/>
    </source>
</evidence>
<accession>A0A0D2PLM3</accession>
<dbReference type="Pfam" id="PF07743">
    <property type="entry name" value="HSCB_C"/>
    <property type="match status" value="1"/>
</dbReference>
<dbReference type="SUPFAM" id="SSF47144">
    <property type="entry name" value="HSC20 (HSCB), C-terminal oligomerisation domain"/>
    <property type="match status" value="1"/>
</dbReference>
<dbReference type="Gene3D" id="1.20.1280.20">
    <property type="entry name" value="HscB, C-terminal domain"/>
    <property type="match status" value="1"/>
</dbReference>
<keyword evidence="5" id="KW-1185">Reference proteome</keyword>
<dbReference type="EMBL" id="KN817519">
    <property type="protein sequence ID" value="KJA29236.1"/>
    <property type="molecule type" value="Genomic_DNA"/>
</dbReference>
<dbReference type="Proteomes" id="UP000054270">
    <property type="component" value="Unassembled WGS sequence"/>
</dbReference>
<dbReference type="PANTHER" id="PTHR14021:SF15">
    <property type="entry name" value="IRON-SULFUR CLUSTER CO-CHAPERONE PROTEIN HSCB"/>
    <property type="match status" value="1"/>
</dbReference>
<dbReference type="PANTHER" id="PTHR14021">
    <property type="entry name" value="IRON-SULFUR CLUSTER CO-CHAPERONE PROTEIN HSCB"/>
    <property type="match status" value="1"/>
</dbReference>
<evidence type="ECO:0000256" key="1">
    <source>
        <dbReference type="ARBA" id="ARBA00010476"/>
    </source>
</evidence>